<sequence length="134" mass="14133">MSTATGTPTVGDRVGPLVLPPISRTELALFAGASHDHNPIHIDIDAARLAGFDDVITHGMLSMAYLGRLLTDWRPQAQLLSWCVRFTAMTPVLAAPTCEGVVVAVSDDVAELDLTVRLEDGSVTLSGAARVTVP</sequence>
<feature type="domain" description="MaoC-like" evidence="2">
    <location>
        <begin position="21"/>
        <end position="90"/>
    </location>
</feature>
<dbReference type="Gene3D" id="3.10.129.10">
    <property type="entry name" value="Hotdog Thioesterase"/>
    <property type="match status" value="1"/>
</dbReference>
<keyword evidence="4" id="KW-1185">Reference proteome</keyword>
<dbReference type="SUPFAM" id="SSF54637">
    <property type="entry name" value="Thioesterase/thiol ester dehydrase-isomerase"/>
    <property type="match status" value="1"/>
</dbReference>
<evidence type="ECO:0000313" key="4">
    <source>
        <dbReference type="Proteomes" id="UP001500449"/>
    </source>
</evidence>
<dbReference type="Pfam" id="PF01575">
    <property type="entry name" value="MaoC_dehydratas"/>
    <property type="match status" value="1"/>
</dbReference>
<evidence type="ECO:0000256" key="1">
    <source>
        <dbReference type="ARBA" id="ARBA00005254"/>
    </source>
</evidence>
<dbReference type="InterPro" id="IPR002539">
    <property type="entry name" value="MaoC-like_dom"/>
</dbReference>
<proteinExistence type="inferred from homology"/>
<accession>A0ABN2NGN5</accession>
<protein>
    <submittedName>
        <fullName evidence="3">MaoC family dehydratase</fullName>
    </submittedName>
</protein>
<dbReference type="Proteomes" id="UP001500449">
    <property type="component" value="Unassembled WGS sequence"/>
</dbReference>
<dbReference type="PANTHER" id="PTHR43841">
    <property type="entry name" value="3-HYDROXYACYL-THIOESTER DEHYDRATASE HTDX-RELATED"/>
    <property type="match status" value="1"/>
</dbReference>
<comment type="similarity">
    <text evidence="1">Belongs to the enoyl-CoA hydratase/isomerase family.</text>
</comment>
<dbReference type="EMBL" id="BAAAQK010000020">
    <property type="protein sequence ID" value="GAA1865807.1"/>
    <property type="molecule type" value="Genomic_DNA"/>
</dbReference>
<dbReference type="InterPro" id="IPR029069">
    <property type="entry name" value="HotDog_dom_sf"/>
</dbReference>
<name>A0ABN2NGN5_9PSEU</name>
<organism evidence="3 4">
    <name type="scientific">Pseudonocardia ailaonensis</name>
    <dbReference type="NCBI Taxonomy" id="367279"/>
    <lineage>
        <taxon>Bacteria</taxon>
        <taxon>Bacillati</taxon>
        <taxon>Actinomycetota</taxon>
        <taxon>Actinomycetes</taxon>
        <taxon>Pseudonocardiales</taxon>
        <taxon>Pseudonocardiaceae</taxon>
        <taxon>Pseudonocardia</taxon>
    </lineage>
</organism>
<evidence type="ECO:0000313" key="3">
    <source>
        <dbReference type="EMBL" id="GAA1865807.1"/>
    </source>
</evidence>
<evidence type="ECO:0000259" key="2">
    <source>
        <dbReference type="Pfam" id="PF01575"/>
    </source>
</evidence>
<dbReference type="RefSeq" id="WP_344422579.1">
    <property type="nucleotide sequence ID" value="NZ_BAAAQK010000020.1"/>
</dbReference>
<dbReference type="PANTHER" id="PTHR43841:SF3">
    <property type="entry name" value="(3R)-HYDROXYACYL-ACP DEHYDRATASE SUBUNIT HADB"/>
    <property type="match status" value="1"/>
</dbReference>
<comment type="caution">
    <text evidence="3">The sequence shown here is derived from an EMBL/GenBank/DDBJ whole genome shotgun (WGS) entry which is preliminary data.</text>
</comment>
<reference evidence="3 4" key="1">
    <citation type="journal article" date="2019" name="Int. J. Syst. Evol. Microbiol.">
        <title>The Global Catalogue of Microorganisms (GCM) 10K type strain sequencing project: providing services to taxonomists for standard genome sequencing and annotation.</title>
        <authorList>
            <consortium name="The Broad Institute Genomics Platform"/>
            <consortium name="The Broad Institute Genome Sequencing Center for Infectious Disease"/>
            <person name="Wu L."/>
            <person name="Ma J."/>
        </authorList>
    </citation>
    <scope>NUCLEOTIDE SEQUENCE [LARGE SCALE GENOMIC DNA]</scope>
    <source>
        <strain evidence="3 4">JCM 16009</strain>
    </source>
</reference>
<gene>
    <name evidence="3" type="ORF">GCM10009836_52720</name>
</gene>